<organism evidence="7 8">
    <name type="scientific">Conexibacter woesei (strain DSM 14684 / CCUG 47730 / CIP 108061 / JCM 11494 / NBRC 100937 / ID131577)</name>
    <dbReference type="NCBI Taxonomy" id="469383"/>
    <lineage>
        <taxon>Bacteria</taxon>
        <taxon>Bacillati</taxon>
        <taxon>Actinomycetota</taxon>
        <taxon>Thermoleophilia</taxon>
        <taxon>Solirubrobacterales</taxon>
        <taxon>Conexibacteraceae</taxon>
        <taxon>Conexibacter</taxon>
    </lineage>
</organism>
<keyword evidence="8" id="KW-1185">Reference proteome</keyword>
<evidence type="ECO:0000313" key="8">
    <source>
        <dbReference type="Proteomes" id="UP000008229"/>
    </source>
</evidence>
<keyword evidence="4" id="KW-0418">Kinase</keyword>
<dbReference type="HOGENOM" id="CLU_072574_0_0_11"/>
<dbReference type="Proteomes" id="UP000008229">
    <property type="component" value="Chromosome"/>
</dbReference>
<dbReference type="InterPro" id="IPR011009">
    <property type="entry name" value="Kinase-like_dom_sf"/>
</dbReference>
<dbReference type="SUPFAM" id="SSF56112">
    <property type="entry name" value="Protein kinase-like (PK-like)"/>
    <property type="match status" value="1"/>
</dbReference>
<dbReference type="PANTHER" id="PTHR34273:SF2">
    <property type="entry name" value="METHYLTHIORIBOSE KINASE"/>
    <property type="match status" value="1"/>
</dbReference>
<dbReference type="EMBL" id="CP001854">
    <property type="protein sequence ID" value="ADB51173.1"/>
    <property type="molecule type" value="Genomic_DNA"/>
</dbReference>
<evidence type="ECO:0000256" key="1">
    <source>
        <dbReference type="ARBA" id="ARBA00010165"/>
    </source>
</evidence>
<evidence type="ECO:0000256" key="3">
    <source>
        <dbReference type="ARBA" id="ARBA00022741"/>
    </source>
</evidence>
<evidence type="ECO:0000256" key="2">
    <source>
        <dbReference type="ARBA" id="ARBA00022679"/>
    </source>
</evidence>
<sequence>MILDAGNLADYLRDLAIAPSEGAVAVRPLGGGVSGTVLLAEWEEGGVVVKQTHERMRVAAEWEFDRRRVFVERDCLELLARIAPGVAPRVVFSDAERFAFGMTIAPPGGVVWAESLRAGETRPRATAAAAELLARLQAATAGDGAVAEQFGDLMPLVEGRVDPFHRTVARARPELTEAIGREVRRLLSVRSVLSHGDFSPKNVIAYPDRVLMLDCETAHWGDPSFDVAFMLMHLLLDGSRPGRAHAPAAADAACFWQTYRAAGGLADDERAVVAELGCLLLARVCGKSPLPTLVEGEHRAAVERYGARLLLDGALDDVGAALALAPDHLDHMEPDDPDHDR</sequence>
<dbReference type="Pfam" id="PF01636">
    <property type="entry name" value="APH"/>
    <property type="match status" value="1"/>
</dbReference>
<reference evidence="8" key="2">
    <citation type="submission" date="2010-01" db="EMBL/GenBank/DDBJ databases">
        <title>The complete genome of Conexibacter woesei DSM 14684.</title>
        <authorList>
            <consortium name="US DOE Joint Genome Institute (JGI-PGF)"/>
            <person name="Lucas S."/>
            <person name="Copeland A."/>
            <person name="Lapidus A."/>
            <person name="Glavina del Rio T."/>
            <person name="Dalin E."/>
            <person name="Tice H."/>
            <person name="Bruce D."/>
            <person name="Goodwin L."/>
            <person name="Pitluck S."/>
            <person name="Kyrpides N."/>
            <person name="Mavromatis K."/>
            <person name="Ivanova N."/>
            <person name="Mikhailova N."/>
            <person name="Chertkov O."/>
            <person name="Brettin T."/>
            <person name="Detter J.C."/>
            <person name="Han C."/>
            <person name="Larimer F."/>
            <person name="Land M."/>
            <person name="Hauser L."/>
            <person name="Markowitz V."/>
            <person name="Cheng J.-F."/>
            <person name="Hugenholtz P."/>
            <person name="Woyke T."/>
            <person name="Wu D."/>
            <person name="Pukall R."/>
            <person name="Steenblock K."/>
            <person name="Schneider S."/>
            <person name="Klenk H.-P."/>
            <person name="Eisen J.A."/>
        </authorList>
    </citation>
    <scope>NUCLEOTIDE SEQUENCE [LARGE SCALE GENOMIC DNA]</scope>
    <source>
        <strain evidence="8">DSM 14684 / CIP 108061 / JCM 11494 / NBRC 100937 / ID131577</strain>
    </source>
</reference>
<dbReference type="GO" id="GO:0005524">
    <property type="term" value="F:ATP binding"/>
    <property type="evidence" value="ECO:0007669"/>
    <property type="project" value="UniProtKB-KW"/>
</dbReference>
<dbReference type="GO" id="GO:0016301">
    <property type="term" value="F:kinase activity"/>
    <property type="evidence" value="ECO:0007669"/>
    <property type="project" value="UniProtKB-KW"/>
</dbReference>
<keyword evidence="2 7" id="KW-0808">Transferase</keyword>
<dbReference type="KEGG" id="cwo:Cwoe_2754"/>
<proteinExistence type="inferred from homology"/>
<evidence type="ECO:0000256" key="4">
    <source>
        <dbReference type="ARBA" id="ARBA00022777"/>
    </source>
</evidence>
<protein>
    <submittedName>
        <fullName evidence="7">Aminoglycoside phosphotransferase</fullName>
    </submittedName>
</protein>
<evidence type="ECO:0000256" key="5">
    <source>
        <dbReference type="ARBA" id="ARBA00022840"/>
    </source>
</evidence>
<dbReference type="InterPro" id="IPR002575">
    <property type="entry name" value="Aminoglycoside_PTrfase"/>
</dbReference>
<keyword evidence="5" id="KW-0067">ATP-binding</keyword>
<dbReference type="PANTHER" id="PTHR34273">
    <property type="entry name" value="METHYLTHIORIBOSE KINASE"/>
    <property type="match status" value="1"/>
</dbReference>
<evidence type="ECO:0000313" key="7">
    <source>
        <dbReference type="EMBL" id="ADB51173.1"/>
    </source>
</evidence>
<dbReference type="Gene3D" id="3.30.200.20">
    <property type="entry name" value="Phosphorylase Kinase, domain 1"/>
    <property type="match status" value="1"/>
</dbReference>
<dbReference type="AlphaFoldDB" id="D3F9W1"/>
<dbReference type="STRING" id="469383.Cwoe_2754"/>
<feature type="domain" description="Aminoglycoside phosphotransferase" evidence="6">
    <location>
        <begin position="26"/>
        <end position="236"/>
    </location>
</feature>
<gene>
    <name evidence="7" type="ordered locus">Cwoe_2754</name>
</gene>
<dbReference type="RefSeq" id="WP_012934224.1">
    <property type="nucleotide sequence ID" value="NC_013739.1"/>
</dbReference>
<dbReference type="OrthoDB" id="7326703at2"/>
<name>D3F9W1_CONWI</name>
<accession>D3F9W1</accession>
<comment type="similarity">
    <text evidence="1">Belongs to the methylthioribose kinase family.</text>
</comment>
<reference evidence="7 8" key="1">
    <citation type="journal article" date="2010" name="Stand. Genomic Sci.">
        <title>Complete genome sequence of Conexibacter woesei type strain (ID131577).</title>
        <authorList>
            <person name="Pukall R."/>
            <person name="Lapidus A."/>
            <person name="Glavina Del Rio T."/>
            <person name="Copeland A."/>
            <person name="Tice H."/>
            <person name="Cheng J.-F."/>
            <person name="Lucas S."/>
            <person name="Chen F."/>
            <person name="Nolan M."/>
            <person name="Bruce D."/>
            <person name="Goodwin L."/>
            <person name="Pitluck S."/>
            <person name="Mavromatis K."/>
            <person name="Ivanova N."/>
            <person name="Ovchinnikova G."/>
            <person name="Pati A."/>
            <person name="Chen A."/>
            <person name="Palaniappan K."/>
            <person name="Land M."/>
            <person name="Hauser L."/>
            <person name="Chang Y.-J."/>
            <person name="Jeffries C.D."/>
            <person name="Chain P."/>
            <person name="Meincke L."/>
            <person name="Sims D."/>
            <person name="Brettin T."/>
            <person name="Detter J.C."/>
            <person name="Rohde M."/>
            <person name="Goeker M."/>
            <person name="Bristow J."/>
            <person name="Eisen J.A."/>
            <person name="Markowitz V."/>
            <person name="Kyrpides N.C."/>
            <person name="Klenk H.-P."/>
            <person name="Hugenholtz P."/>
        </authorList>
    </citation>
    <scope>NUCLEOTIDE SEQUENCE [LARGE SCALE GENOMIC DNA]</scope>
    <source>
        <strain evidence="8">DSM 14684 / CIP 108061 / JCM 11494 / NBRC 100937 / ID131577</strain>
    </source>
</reference>
<keyword evidence="3" id="KW-0547">Nucleotide-binding</keyword>
<dbReference type="Gene3D" id="3.90.1200.10">
    <property type="match status" value="1"/>
</dbReference>
<evidence type="ECO:0000259" key="6">
    <source>
        <dbReference type="Pfam" id="PF01636"/>
    </source>
</evidence>
<dbReference type="eggNOG" id="COG4857">
    <property type="taxonomic scope" value="Bacteria"/>
</dbReference>